<name>A0ABV7NKJ9_9SPHN</name>
<dbReference type="Pfam" id="PF00561">
    <property type="entry name" value="Abhydrolase_1"/>
    <property type="match status" value="1"/>
</dbReference>
<dbReference type="EMBL" id="JBHRVU010000005">
    <property type="protein sequence ID" value="MFC3443708.1"/>
    <property type="molecule type" value="Genomic_DNA"/>
</dbReference>
<evidence type="ECO:0000313" key="3">
    <source>
        <dbReference type="Proteomes" id="UP001595681"/>
    </source>
</evidence>
<evidence type="ECO:0000259" key="1">
    <source>
        <dbReference type="Pfam" id="PF00561"/>
    </source>
</evidence>
<proteinExistence type="predicted"/>
<dbReference type="GO" id="GO:0016787">
    <property type="term" value="F:hydrolase activity"/>
    <property type="evidence" value="ECO:0007669"/>
    <property type="project" value="UniProtKB-KW"/>
</dbReference>
<keyword evidence="2" id="KW-0378">Hydrolase</keyword>
<protein>
    <submittedName>
        <fullName evidence="2">Alpha/beta fold hydrolase</fullName>
    </submittedName>
</protein>
<dbReference type="Gene3D" id="3.40.50.1820">
    <property type="entry name" value="alpha/beta hydrolase"/>
    <property type="match status" value="1"/>
</dbReference>
<gene>
    <name evidence="2" type="ORF">ACFOKF_21345</name>
</gene>
<dbReference type="InterPro" id="IPR050471">
    <property type="entry name" value="AB_hydrolase"/>
</dbReference>
<organism evidence="2 3">
    <name type="scientific">Sphingobium rhizovicinum</name>
    <dbReference type="NCBI Taxonomy" id="432308"/>
    <lineage>
        <taxon>Bacteria</taxon>
        <taxon>Pseudomonadati</taxon>
        <taxon>Pseudomonadota</taxon>
        <taxon>Alphaproteobacteria</taxon>
        <taxon>Sphingomonadales</taxon>
        <taxon>Sphingomonadaceae</taxon>
        <taxon>Sphingobium</taxon>
    </lineage>
</organism>
<dbReference type="InterPro" id="IPR029058">
    <property type="entry name" value="AB_hydrolase_fold"/>
</dbReference>
<feature type="domain" description="AB hydrolase-1" evidence="1">
    <location>
        <begin position="28"/>
        <end position="129"/>
    </location>
</feature>
<sequence length="276" mass="29641">MEIERGFVRIAEGQMHLRRTAGSEDGRPPLVLLHPSPGSSIQLVPLMEALVAAGAPPLIALDTLGNGDSAAPAPETPDIAYFADAALRALDALGIARFHLFGALTGARMACEMAVMAPDRIGQLILEGMGEFDAELQALLLDRYAPEMAPHDYGYQLLWAFNFVRDQATHFPYFLRDPAHRTMSRAVPDADELHMRAVEVLKALRTYHKSYRAAFTYPGRARLAAVTVPTSLLAAQGNADAIADQLSYADGMANGQVVECGSSVADKAATLAGLIR</sequence>
<dbReference type="Proteomes" id="UP001595681">
    <property type="component" value="Unassembled WGS sequence"/>
</dbReference>
<comment type="caution">
    <text evidence="2">The sequence shown here is derived from an EMBL/GenBank/DDBJ whole genome shotgun (WGS) entry which is preliminary data.</text>
</comment>
<dbReference type="InterPro" id="IPR000073">
    <property type="entry name" value="AB_hydrolase_1"/>
</dbReference>
<keyword evidence="3" id="KW-1185">Reference proteome</keyword>
<evidence type="ECO:0000313" key="2">
    <source>
        <dbReference type="EMBL" id="MFC3443708.1"/>
    </source>
</evidence>
<dbReference type="SUPFAM" id="SSF53474">
    <property type="entry name" value="alpha/beta-Hydrolases"/>
    <property type="match status" value="1"/>
</dbReference>
<dbReference type="RefSeq" id="WP_380798563.1">
    <property type="nucleotide sequence ID" value="NZ_JBHRVU010000005.1"/>
</dbReference>
<reference evidence="3" key="1">
    <citation type="journal article" date="2019" name="Int. J. Syst. Evol. Microbiol.">
        <title>The Global Catalogue of Microorganisms (GCM) 10K type strain sequencing project: providing services to taxonomists for standard genome sequencing and annotation.</title>
        <authorList>
            <consortium name="The Broad Institute Genomics Platform"/>
            <consortium name="The Broad Institute Genome Sequencing Center for Infectious Disease"/>
            <person name="Wu L."/>
            <person name="Ma J."/>
        </authorList>
    </citation>
    <scope>NUCLEOTIDE SEQUENCE [LARGE SCALE GENOMIC DNA]</scope>
    <source>
        <strain evidence="3">CCM 7491</strain>
    </source>
</reference>
<dbReference type="PANTHER" id="PTHR43433:SF10">
    <property type="entry name" value="AB HYDROLASE-1 DOMAIN-CONTAINING PROTEIN"/>
    <property type="match status" value="1"/>
</dbReference>
<dbReference type="PANTHER" id="PTHR43433">
    <property type="entry name" value="HYDROLASE, ALPHA/BETA FOLD FAMILY PROTEIN"/>
    <property type="match status" value="1"/>
</dbReference>
<accession>A0ABV7NKJ9</accession>